<comment type="caution">
    <text evidence="2">The sequence shown here is derived from an EMBL/GenBank/DDBJ whole genome shotgun (WGS) entry which is preliminary data.</text>
</comment>
<gene>
    <name evidence="2" type="ORF">LY79DRAFT_32764</name>
</gene>
<dbReference type="EMBL" id="JAHLJV010000010">
    <property type="protein sequence ID" value="KAK1596836.1"/>
    <property type="molecule type" value="Genomic_DNA"/>
</dbReference>
<name>A0AAD8Q6J6_9PEZI</name>
<feature type="region of interest" description="Disordered" evidence="1">
    <location>
        <begin position="157"/>
        <end position="183"/>
    </location>
</feature>
<organism evidence="2 3">
    <name type="scientific">Colletotrichum navitas</name>
    <dbReference type="NCBI Taxonomy" id="681940"/>
    <lineage>
        <taxon>Eukaryota</taxon>
        <taxon>Fungi</taxon>
        <taxon>Dikarya</taxon>
        <taxon>Ascomycota</taxon>
        <taxon>Pezizomycotina</taxon>
        <taxon>Sordariomycetes</taxon>
        <taxon>Hypocreomycetidae</taxon>
        <taxon>Glomerellales</taxon>
        <taxon>Glomerellaceae</taxon>
        <taxon>Colletotrichum</taxon>
        <taxon>Colletotrichum graminicola species complex</taxon>
    </lineage>
</organism>
<dbReference type="GeneID" id="85436714"/>
<dbReference type="Proteomes" id="UP001230504">
    <property type="component" value="Unassembled WGS sequence"/>
</dbReference>
<evidence type="ECO:0000313" key="2">
    <source>
        <dbReference type="EMBL" id="KAK1596836.1"/>
    </source>
</evidence>
<protein>
    <submittedName>
        <fullName evidence="2">Uncharacterized protein</fullName>
    </submittedName>
</protein>
<reference evidence="2" key="1">
    <citation type="submission" date="2021-06" db="EMBL/GenBank/DDBJ databases">
        <title>Comparative genomics, transcriptomics and evolutionary studies reveal genomic signatures of adaptation to plant cell wall in hemibiotrophic fungi.</title>
        <authorList>
            <consortium name="DOE Joint Genome Institute"/>
            <person name="Baroncelli R."/>
            <person name="Diaz J.F."/>
            <person name="Benocci T."/>
            <person name="Peng M."/>
            <person name="Battaglia E."/>
            <person name="Haridas S."/>
            <person name="Andreopoulos W."/>
            <person name="Labutti K."/>
            <person name="Pangilinan J."/>
            <person name="Floch G.L."/>
            <person name="Makela M.R."/>
            <person name="Henrissat B."/>
            <person name="Grigoriev I.V."/>
            <person name="Crouch J.A."/>
            <person name="De Vries R.P."/>
            <person name="Sukno S.A."/>
            <person name="Thon M.R."/>
        </authorList>
    </citation>
    <scope>NUCLEOTIDE SEQUENCE</scope>
    <source>
        <strain evidence="2">CBS 125086</strain>
    </source>
</reference>
<dbReference type="AlphaFoldDB" id="A0AAD8Q6J6"/>
<sequence>MIALPIDPYPTQPKFTSYPSTCHSCPFTFTKQPKPTLKFCIQIRLRAHRLALPMRRLPCLRCTAFCFPLCKPLRFLPPFALSPRANLDEAKEDKEKRKPWFLHSPTTAYCYQPMLRPTQPTGHPLCVLAALHISRLTAGRLISRATADWFLRTSSSYHSSSQQGRSQPRGGNQTVTGKYGPWRASGLGSTEPIYGTCIVLPCH</sequence>
<proteinExistence type="predicted"/>
<evidence type="ECO:0000256" key="1">
    <source>
        <dbReference type="SAM" id="MobiDB-lite"/>
    </source>
</evidence>
<keyword evidence="3" id="KW-1185">Reference proteome</keyword>
<evidence type="ECO:0000313" key="3">
    <source>
        <dbReference type="Proteomes" id="UP001230504"/>
    </source>
</evidence>
<dbReference type="RefSeq" id="XP_060417673.1">
    <property type="nucleotide sequence ID" value="XM_060552474.1"/>
</dbReference>
<accession>A0AAD8Q6J6</accession>
<feature type="compositionally biased region" description="Low complexity" evidence="1">
    <location>
        <begin position="157"/>
        <end position="173"/>
    </location>
</feature>